<keyword evidence="5" id="KW-1185">Reference proteome</keyword>
<gene>
    <name evidence="4" type="ORF">QJS10_CPA09g01105</name>
</gene>
<dbReference type="GO" id="GO:0016887">
    <property type="term" value="F:ATP hydrolysis activity"/>
    <property type="evidence" value="ECO:0007669"/>
    <property type="project" value="InterPro"/>
</dbReference>
<evidence type="ECO:0000256" key="2">
    <source>
        <dbReference type="ARBA" id="ARBA00023204"/>
    </source>
</evidence>
<dbReference type="EMBL" id="JAUJYO010000009">
    <property type="protein sequence ID" value="KAK1307842.1"/>
    <property type="molecule type" value="Genomic_DNA"/>
</dbReference>
<evidence type="ECO:0000313" key="4">
    <source>
        <dbReference type="EMBL" id="KAK1307842.1"/>
    </source>
</evidence>
<name>A0AAV9E324_ACOCL</name>
<feature type="domain" description="Morc S5" evidence="3">
    <location>
        <begin position="115"/>
        <end position="171"/>
    </location>
</feature>
<dbReference type="Pfam" id="PF17942">
    <property type="entry name" value="Morc6_S5"/>
    <property type="match status" value="1"/>
</dbReference>
<dbReference type="GO" id="GO:0005634">
    <property type="term" value="C:nucleus"/>
    <property type="evidence" value="ECO:0007669"/>
    <property type="project" value="TreeGrafter"/>
</dbReference>
<dbReference type="InterPro" id="IPR041006">
    <property type="entry name" value="Morc_S5"/>
</dbReference>
<protein>
    <recommendedName>
        <fullName evidence="3">Morc S5 domain-containing protein</fullName>
    </recommendedName>
</protein>
<sequence>MKTCIFDAADGQLIHGLDKAEVKEPVAVENVVPDWARDDRLVEAAAAASSSGEIQKQIQEQRLQILAYQEQAAFQQGKSDEAASRVLQIGEYYLRPSPGVILARPPSGNNGRRRRQEITYRPQAGLDGIPIKDPNIFAVVTIGFVNDAKDHIDVQGFNVYHKNQLIKGAIKAPWKREARLRASSAPGRVGIEPLTDTRVVAHPNRRCLQVKGLKLCLNSVQTMLILN</sequence>
<reference evidence="4" key="2">
    <citation type="submission" date="2023-06" db="EMBL/GenBank/DDBJ databases">
        <authorList>
            <person name="Ma L."/>
            <person name="Liu K.-W."/>
            <person name="Li Z."/>
            <person name="Hsiao Y.-Y."/>
            <person name="Qi Y."/>
            <person name="Fu T."/>
            <person name="Tang G."/>
            <person name="Zhang D."/>
            <person name="Sun W.-H."/>
            <person name="Liu D.-K."/>
            <person name="Li Y."/>
            <person name="Chen G.-Z."/>
            <person name="Liu X.-D."/>
            <person name="Liao X.-Y."/>
            <person name="Jiang Y.-T."/>
            <person name="Yu X."/>
            <person name="Hao Y."/>
            <person name="Huang J."/>
            <person name="Zhao X.-W."/>
            <person name="Ke S."/>
            <person name="Chen Y.-Y."/>
            <person name="Wu W.-L."/>
            <person name="Hsu J.-L."/>
            <person name="Lin Y.-F."/>
            <person name="Huang M.-D."/>
            <person name="Li C.-Y."/>
            <person name="Huang L."/>
            <person name="Wang Z.-W."/>
            <person name="Zhao X."/>
            <person name="Zhong W.-Y."/>
            <person name="Peng D.-H."/>
            <person name="Ahmad S."/>
            <person name="Lan S."/>
            <person name="Zhang J.-S."/>
            <person name="Tsai W.-C."/>
            <person name="Van De Peer Y."/>
            <person name="Liu Z.-J."/>
        </authorList>
    </citation>
    <scope>NUCLEOTIDE SEQUENCE</scope>
    <source>
        <strain evidence="4">CP</strain>
        <tissue evidence="4">Leaves</tissue>
    </source>
</reference>
<evidence type="ECO:0000259" key="3">
    <source>
        <dbReference type="Pfam" id="PF17942"/>
    </source>
</evidence>
<comment type="caution">
    <text evidence="4">The sequence shown here is derived from an EMBL/GenBank/DDBJ whole genome shotgun (WGS) entry which is preliminary data.</text>
</comment>
<evidence type="ECO:0000313" key="5">
    <source>
        <dbReference type="Proteomes" id="UP001180020"/>
    </source>
</evidence>
<dbReference type="PANTHER" id="PTHR23336:SF80">
    <property type="entry name" value="PROTEIN MICRORCHIDIA 7-LIKE"/>
    <property type="match status" value="1"/>
</dbReference>
<proteinExistence type="predicted"/>
<accession>A0AAV9E324</accession>
<dbReference type="GO" id="GO:0006281">
    <property type="term" value="P:DNA repair"/>
    <property type="evidence" value="ECO:0007669"/>
    <property type="project" value="UniProtKB-KW"/>
</dbReference>
<organism evidence="4 5">
    <name type="scientific">Acorus calamus</name>
    <name type="common">Sweet flag</name>
    <dbReference type="NCBI Taxonomy" id="4465"/>
    <lineage>
        <taxon>Eukaryota</taxon>
        <taxon>Viridiplantae</taxon>
        <taxon>Streptophyta</taxon>
        <taxon>Embryophyta</taxon>
        <taxon>Tracheophyta</taxon>
        <taxon>Spermatophyta</taxon>
        <taxon>Magnoliopsida</taxon>
        <taxon>Liliopsida</taxon>
        <taxon>Acoraceae</taxon>
        <taxon>Acorus</taxon>
    </lineage>
</organism>
<dbReference type="InterPro" id="IPR045261">
    <property type="entry name" value="MORC_ATPase"/>
</dbReference>
<dbReference type="PANTHER" id="PTHR23336">
    <property type="entry name" value="ZINC FINGER CW-TYPE COILED-COIL DOMAIN PROTEIN 3"/>
    <property type="match status" value="1"/>
</dbReference>
<reference evidence="4" key="1">
    <citation type="journal article" date="2023" name="Nat. Commun.">
        <title>Diploid and tetraploid genomes of Acorus and the evolution of monocots.</title>
        <authorList>
            <person name="Ma L."/>
            <person name="Liu K.W."/>
            <person name="Li Z."/>
            <person name="Hsiao Y.Y."/>
            <person name="Qi Y."/>
            <person name="Fu T."/>
            <person name="Tang G.D."/>
            <person name="Zhang D."/>
            <person name="Sun W.H."/>
            <person name="Liu D.K."/>
            <person name="Li Y."/>
            <person name="Chen G.Z."/>
            <person name="Liu X.D."/>
            <person name="Liao X.Y."/>
            <person name="Jiang Y.T."/>
            <person name="Yu X."/>
            <person name="Hao Y."/>
            <person name="Huang J."/>
            <person name="Zhao X.W."/>
            <person name="Ke S."/>
            <person name="Chen Y.Y."/>
            <person name="Wu W.L."/>
            <person name="Hsu J.L."/>
            <person name="Lin Y.F."/>
            <person name="Huang M.D."/>
            <person name="Li C.Y."/>
            <person name="Huang L."/>
            <person name="Wang Z.W."/>
            <person name="Zhao X."/>
            <person name="Zhong W.Y."/>
            <person name="Peng D.H."/>
            <person name="Ahmad S."/>
            <person name="Lan S."/>
            <person name="Zhang J.S."/>
            <person name="Tsai W.C."/>
            <person name="Van de Peer Y."/>
            <person name="Liu Z.J."/>
        </authorList>
    </citation>
    <scope>NUCLEOTIDE SEQUENCE</scope>
    <source>
        <strain evidence="4">CP</strain>
    </source>
</reference>
<dbReference type="Proteomes" id="UP001180020">
    <property type="component" value="Unassembled WGS sequence"/>
</dbReference>
<keyword evidence="2" id="KW-0234">DNA repair</keyword>
<evidence type="ECO:0000256" key="1">
    <source>
        <dbReference type="ARBA" id="ARBA00022763"/>
    </source>
</evidence>
<dbReference type="AlphaFoldDB" id="A0AAV9E324"/>
<keyword evidence="1" id="KW-0227">DNA damage</keyword>